<keyword evidence="2" id="KW-0378">Hydrolase</keyword>
<dbReference type="SUPFAM" id="SSF53474">
    <property type="entry name" value="alpha/beta-Hydrolases"/>
    <property type="match status" value="1"/>
</dbReference>
<proteinExistence type="predicted"/>
<reference evidence="3" key="1">
    <citation type="journal article" date="2019" name="Int. J. Syst. Evol. Microbiol.">
        <title>The Global Catalogue of Microorganisms (GCM) 10K type strain sequencing project: providing services to taxonomists for standard genome sequencing and annotation.</title>
        <authorList>
            <consortium name="The Broad Institute Genomics Platform"/>
            <consortium name="The Broad Institute Genome Sequencing Center for Infectious Disease"/>
            <person name="Wu L."/>
            <person name="Ma J."/>
        </authorList>
    </citation>
    <scope>NUCLEOTIDE SEQUENCE [LARGE SCALE GENOMIC DNA]</scope>
    <source>
        <strain evidence="3">CCM 8911</strain>
    </source>
</reference>
<organism evidence="2 3">
    <name type="scientific">Lacticaseibacillus jixianensis</name>
    <dbReference type="NCBI Taxonomy" id="2486012"/>
    <lineage>
        <taxon>Bacteria</taxon>
        <taxon>Bacillati</taxon>
        <taxon>Bacillota</taxon>
        <taxon>Bacilli</taxon>
        <taxon>Lactobacillales</taxon>
        <taxon>Lactobacillaceae</taxon>
        <taxon>Lacticaseibacillus</taxon>
    </lineage>
</organism>
<dbReference type="Proteomes" id="UP001597249">
    <property type="component" value="Unassembled WGS sequence"/>
</dbReference>
<evidence type="ECO:0000313" key="2">
    <source>
        <dbReference type="EMBL" id="MFD1392648.1"/>
    </source>
</evidence>
<dbReference type="InterPro" id="IPR029058">
    <property type="entry name" value="AB_hydrolase_fold"/>
</dbReference>
<dbReference type="Pfam" id="PF06028">
    <property type="entry name" value="DUF915"/>
    <property type="match status" value="1"/>
</dbReference>
<name>A0ABW4B9F0_9LACO</name>
<keyword evidence="1" id="KW-0732">Signal</keyword>
<dbReference type="GO" id="GO:0016787">
    <property type="term" value="F:hydrolase activity"/>
    <property type="evidence" value="ECO:0007669"/>
    <property type="project" value="UniProtKB-KW"/>
</dbReference>
<dbReference type="RefSeq" id="WP_125584369.1">
    <property type="nucleotide sequence ID" value="NZ_JBHTMO010000006.1"/>
</dbReference>
<gene>
    <name evidence="2" type="ORF">ACFQ3L_03465</name>
</gene>
<comment type="caution">
    <text evidence="2">The sequence shown here is derived from an EMBL/GenBank/DDBJ whole genome shotgun (WGS) entry which is preliminary data.</text>
</comment>
<protein>
    <submittedName>
        <fullName evidence="2">Alpha/beta hydrolase</fullName>
    </submittedName>
</protein>
<dbReference type="InterPro" id="IPR010315">
    <property type="entry name" value="DUF915_hydro-like"/>
</dbReference>
<keyword evidence="3" id="KW-1185">Reference proteome</keyword>
<feature type="chain" id="PRO_5046361564" evidence="1">
    <location>
        <begin position="27"/>
        <end position="274"/>
    </location>
</feature>
<sequence>MRKHIWFLLAFVALALGAAQPAPVLATIQRQVPTLYLHGHRSGPRAMAAFIKTAQAEDHATSVLTATVNNDGAVKLHGRWPVASHRPLIKVVFKNNRTLRYGKISDWLAAVITTLQHRYHIRRFNIVAHSLGNAAVLFYELRYGQYTQLPQLQKYVAIAGNFDGVPGVHRPRAAHRMGPGGKPPWMAPAYLQAMHMRSHFPKYQVSVLNIYGDLGDGRHWDGKVNNVSSRSLRYLLGSRLRSYEALEFTGPLAQHRLLRTNPAVIQATDHFLWP</sequence>
<evidence type="ECO:0000256" key="1">
    <source>
        <dbReference type="SAM" id="SignalP"/>
    </source>
</evidence>
<dbReference type="EMBL" id="JBHTMO010000006">
    <property type="protein sequence ID" value="MFD1392648.1"/>
    <property type="molecule type" value="Genomic_DNA"/>
</dbReference>
<accession>A0ABW4B9F0</accession>
<evidence type="ECO:0000313" key="3">
    <source>
        <dbReference type="Proteomes" id="UP001597249"/>
    </source>
</evidence>
<feature type="signal peptide" evidence="1">
    <location>
        <begin position="1"/>
        <end position="26"/>
    </location>
</feature>
<dbReference type="Gene3D" id="3.40.50.1820">
    <property type="entry name" value="alpha/beta hydrolase"/>
    <property type="match status" value="1"/>
</dbReference>